<proteinExistence type="predicted"/>
<keyword evidence="1" id="KW-0732">Signal</keyword>
<dbReference type="RefSeq" id="WP_066252824.1">
    <property type="nucleotide sequence ID" value="NZ_VSKL01000002.1"/>
</dbReference>
<sequence>MKKISILLFTALFAFNLSNAQKKQEKLEAYTASNGITYKVDDEIKLGRGSDTNGKFVYVNIGGWAVSTNPEQNRLGAGNAGLIVTVKKIIKYNYKRYKGVYFTVGGGNITNYILDIENAISTCEVENCVDQNTAVQASSDKYDKLSKIKGLLDEGVLTQEEYDAEKKIILENNK</sequence>
<dbReference type="AlphaFoldDB" id="A0A5D0QX20"/>
<feature type="chain" id="PRO_5023025429" evidence="1">
    <location>
        <begin position="21"/>
        <end position="174"/>
    </location>
</feature>
<organism evidence="3 4">
    <name type="scientific">Bizionia algoritergicola</name>
    <dbReference type="NCBI Taxonomy" id="291187"/>
    <lineage>
        <taxon>Bacteria</taxon>
        <taxon>Pseudomonadati</taxon>
        <taxon>Bacteroidota</taxon>
        <taxon>Flavobacteriia</taxon>
        <taxon>Flavobacteriales</taxon>
        <taxon>Flavobacteriaceae</taxon>
        <taxon>Bizionia</taxon>
    </lineage>
</organism>
<dbReference type="InterPro" id="IPR018649">
    <property type="entry name" value="SHOCT"/>
</dbReference>
<dbReference type="OrthoDB" id="1445444at2"/>
<accession>A0A5D0QX20</accession>
<dbReference type="EMBL" id="VSKL01000002">
    <property type="protein sequence ID" value="TYB73231.1"/>
    <property type="molecule type" value="Genomic_DNA"/>
</dbReference>
<feature type="signal peptide" evidence="1">
    <location>
        <begin position="1"/>
        <end position="20"/>
    </location>
</feature>
<protein>
    <submittedName>
        <fullName evidence="3">SHOCT domain-containing protein</fullName>
    </submittedName>
</protein>
<gene>
    <name evidence="3" type="ORF">ES675_06090</name>
</gene>
<reference evidence="3 4" key="1">
    <citation type="submission" date="2019-08" db="EMBL/GenBank/DDBJ databases">
        <title>Genomes of Antarctic Bizionia species.</title>
        <authorList>
            <person name="Bowman J.P."/>
        </authorList>
    </citation>
    <scope>NUCLEOTIDE SEQUENCE [LARGE SCALE GENOMIC DNA]</scope>
    <source>
        <strain evidence="3 4">APA-1</strain>
    </source>
</reference>
<name>A0A5D0QX20_9FLAO</name>
<comment type="caution">
    <text evidence="3">The sequence shown here is derived from an EMBL/GenBank/DDBJ whole genome shotgun (WGS) entry which is preliminary data.</text>
</comment>
<dbReference type="Pfam" id="PF09851">
    <property type="entry name" value="SHOCT"/>
    <property type="match status" value="1"/>
</dbReference>
<dbReference type="Proteomes" id="UP000324358">
    <property type="component" value="Unassembled WGS sequence"/>
</dbReference>
<feature type="domain" description="SHOCT" evidence="2">
    <location>
        <begin position="143"/>
        <end position="170"/>
    </location>
</feature>
<evidence type="ECO:0000313" key="4">
    <source>
        <dbReference type="Proteomes" id="UP000324358"/>
    </source>
</evidence>
<evidence type="ECO:0000259" key="2">
    <source>
        <dbReference type="Pfam" id="PF09851"/>
    </source>
</evidence>
<evidence type="ECO:0000256" key="1">
    <source>
        <dbReference type="SAM" id="SignalP"/>
    </source>
</evidence>
<evidence type="ECO:0000313" key="3">
    <source>
        <dbReference type="EMBL" id="TYB73231.1"/>
    </source>
</evidence>
<keyword evidence="4" id="KW-1185">Reference proteome</keyword>